<evidence type="ECO:0000256" key="5">
    <source>
        <dbReference type="ARBA" id="ARBA00039938"/>
    </source>
</evidence>
<sequence length="89" mass="10384">MNDEKKKALQALKTCKGQIEGIIKMIEEDRYCIDISNQIIASQGLLKRANKLILRQHMTHCVKAAIRREYDQEEKINEVMDILDKLIDK</sequence>
<dbReference type="PANTHER" id="PTHR33677">
    <property type="entry name" value="TRANSCRIPTIONAL REPRESSOR FRMR-RELATED"/>
    <property type="match status" value="1"/>
</dbReference>
<dbReference type="GO" id="GO:0045892">
    <property type="term" value="P:negative regulation of DNA-templated transcription"/>
    <property type="evidence" value="ECO:0007669"/>
    <property type="project" value="UniProtKB-ARBA"/>
</dbReference>
<comment type="subunit">
    <text evidence="2">Homodimer.</text>
</comment>
<dbReference type="Proteomes" id="UP000286268">
    <property type="component" value="Chromosome"/>
</dbReference>
<reference evidence="7 8" key="1">
    <citation type="submission" date="2018-01" db="EMBL/GenBank/DDBJ databases">
        <title>Genome Sequencing and Assembly of Anaerobacter polyendosporus strain CT4.</title>
        <authorList>
            <person name="Tachaapaikoon C."/>
            <person name="Sutheeworapong S."/>
            <person name="Jenjaroenpun P."/>
            <person name="Wongsurawat T."/>
            <person name="Nookeaw I."/>
            <person name="Cheawchanlertfa P."/>
            <person name="Kosugi A."/>
            <person name="Cheevadhanarak S."/>
            <person name="Ratanakhanokchai K."/>
        </authorList>
    </citation>
    <scope>NUCLEOTIDE SEQUENCE [LARGE SCALE GENOMIC DNA]</scope>
    <source>
        <strain evidence="7 8">CT4</strain>
    </source>
</reference>
<dbReference type="GO" id="GO:0003677">
    <property type="term" value="F:DNA binding"/>
    <property type="evidence" value="ECO:0007669"/>
    <property type="project" value="InterPro"/>
</dbReference>
<dbReference type="PANTHER" id="PTHR33677:SF4">
    <property type="entry name" value="COPPER-SENSING TRANSCRIPTIONAL REPRESSOR CSOR"/>
    <property type="match status" value="1"/>
</dbReference>
<dbReference type="AlphaFoldDB" id="A0A410DR24"/>
<dbReference type="Gene3D" id="1.20.58.1000">
    <property type="entry name" value="Metal-sensitive repressor, helix protomer"/>
    <property type="match status" value="1"/>
</dbReference>
<comment type="subcellular location">
    <subcellularLocation>
        <location evidence="1">Cytoplasm</location>
    </subcellularLocation>
</comment>
<protein>
    <recommendedName>
        <fullName evidence="5">Copper-sensing transcriptional repressor CsoR</fullName>
    </recommendedName>
    <alternativeName>
        <fullName evidence="6">Copper-sensitive operon repressor</fullName>
    </alternativeName>
</protein>
<keyword evidence="8" id="KW-1185">Reference proteome</keyword>
<dbReference type="InterPro" id="IPR038390">
    <property type="entry name" value="Metal_Tscrpt_repr_sf"/>
</dbReference>
<name>A0A410DR24_9CLOT</name>
<dbReference type="InterPro" id="IPR003735">
    <property type="entry name" value="Metal_Tscrpt_repr"/>
</dbReference>
<keyword evidence="3" id="KW-0963">Cytoplasm</keyword>
<evidence type="ECO:0000256" key="6">
    <source>
        <dbReference type="ARBA" id="ARBA00041544"/>
    </source>
</evidence>
<dbReference type="RefSeq" id="WP_128212298.1">
    <property type="nucleotide sequence ID" value="NZ_CP025746.1"/>
</dbReference>
<dbReference type="GO" id="GO:0005737">
    <property type="term" value="C:cytoplasm"/>
    <property type="evidence" value="ECO:0007669"/>
    <property type="project" value="UniProtKB-SubCell"/>
</dbReference>
<dbReference type="EMBL" id="CP025746">
    <property type="protein sequence ID" value="QAA31485.1"/>
    <property type="molecule type" value="Genomic_DNA"/>
</dbReference>
<evidence type="ECO:0000313" key="8">
    <source>
        <dbReference type="Proteomes" id="UP000286268"/>
    </source>
</evidence>
<evidence type="ECO:0000256" key="4">
    <source>
        <dbReference type="ARBA" id="ARBA00022723"/>
    </source>
</evidence>
<dbReference type="KEGG" id="cmah:C1I91_07460"/>
<accession>A0A410DR24</accession>
<organism evidence="7 8">
    <name type="scientific">Clostridium manihotivorum</name>
    <dbReference type="NCBI Taxonomy" id="2320868"/>
    <lineage>
        <taxon>Bacteria</taxon>
        <taxon>Bacillati</taxon>
        <taxon>Bacillota</taxon>
        <taxon>Clostridia</taxon>
        <taxon>Eubacteriales</taxon>
        <taxon>Clostridiaceae</taxon>
        <taxon>Clostridium</taxon>
    </lineage>
</organism>
<keyword evidence="4" id="KW-0479">Metal-binding</keyword>
<dbReference type="OrthoDB" id="9811244at2"/>
<dbReference type="CDD" id="cd10159">
    <property type="entry name" value="CsoR-like_DUF156_2"/>
    <property type="match status" value="1"/>
</dbReference>
<gene>
    <name evidence="7" type="ORF">C1I91_07460</name>
</gene>
<evidence type="ECO:0000313" key="7">
    <source>
        <dbReference type="EMBL" id="QAA31485.1"/>
    </source>
</evidence>
<evidence type="ECO:0000256" key="1">
    <source>
        <dbReference type="ARBA" id="ARBA00004496"/>
    </source>
</evidence>
<evidence type="ECO:0000256" key="2">
    <source>
        <dbReference type="ARBA" id="ARBA00011738"/>
    </source>
</evidence>
<dbReference type="Pfam" id="PF02583">
    <property type="entry name" value="Trns_repr_metal"/>
    <property type="match status" value="1"/>
</dbReference>
<proteinExistence type="predicted"/>
<evidence type="ECO:0000256" key="3">
    <source>
        <dbReference type="ARBA" id="ARBA00022490"/>
    </source>
</evidence>
<dbReference type="GO" id="GO:0046872">
    <property type="term" value="F:metal ion binding"/>
    <property type="evidence" value="ECO:0007669"/>
    <property type="project" value="UniProtKB-KW"/>
</dbReference>